<keyword evidence="2" id="KW-1185">Reference proteome</keyword>
<comment type="caution">
    <text evidence="1">The sequence shown here is derived from an EMBL/GenBank/DDBJ whole genome shotgun (WGS) entry which is preliminary data.</text>
</comment>
<gene>
    <name evidence="1" type="ORF">LEP1GSC058_3889</name>
</gene>
<name>S3VZR2_9LEPT</name>
<proteinExistence type="predicted"/>
<organism evidence="1 2">
    <name type="scientific">Leptospira fainei serovar Hurstbridge str. BUT 6</name>
    <dbReference type="NCBI Taxonomy" id="1193011"/>
    <lineage>
        <taxon>Bacteria</taxon>
        <taxon>Pseudomonadati</taxon>
        <taxon>Spirochaetota</taxon>
        <taxon>Spirochaetia</taxon>
        <taxon>Leptospirales</taxon>
        <taxon>Leptospiraceae</taxon>
        <taxon>Leptospira</taxon>
    </lineage>
</organism>
<dbReference type="Proteomes" id="UP000014540">
    <property type="component" value="Unassembled WGS sequence"/>
</dbReference>
<protein>
    <submittedName>
        <fullName evidence="1">Uncharacterized protein</fullName>
    </submittedName>
</protein>
<evidence type="ECO:0000313" key="2">
    <source>
        <dbReference type="Proteomes" id="UP000014540"/>
    </source>
</evidence>
<reference evidence="1" key="1">
    <citation type="submission" date="2013-04" db="EMBL/GenBank/DDBJ databases">
        <authorList>
            <person name="Harkins D.M."/>
            <person name="Durkin A.S."/>
            <person name="Selengut J.D."/>
            <person name="Sanka R."/>
            <person name="DePew J."/>
            <person name="Purushe J."/>
            <person name="Ahmed A."/>
            <person name="van der Linden H."/>
            <person name="Goris M.G.A."/>
            <person name="Hartskeerl R.A."/>
            <person name="Vinetz J.M."/>
            <person name="Sutton G.G."/>
            <person name="Nelson W.C."/>
            <person name="Fouts D.E."/>
        </authorList>
    </citation>
    <scope>NUCLEOTIDE SEQUENCE [LARGE SCALE GENOMIC DNA]</scope>
    <source>
        <strain evidence="1">BUT 6</strain>
    </source>
</reference>
<dbReference type="EMBL" id="AKWZ02000010">
    <property type="protein sequence ID" value="EPG73577.1"/>
    <property type="molecule type" value="Genomic_DNA"/>
</dbReference>
<dbReference type="STRING" id="1193011.LEP1GSC058_3889"/>
<accession>S3VZR2</accession>
<dbReference type="AlphaFoldDB" id="S3VZR2"/>
<evidence type="ECO:0000313" key="1">
    <source>
        <dbReference type="EMBL" id="EPG73577.1"/>
    </source>
</evidence>
<sequence>MQMRINLKKCQENFTFNLPYREWQTYKDSALFAELYPSVSESLWSKGGVHLSFF</sequence>